<evidence type="ECO:0000313" key="6">
    <source>
        <dbReference type="Proteomes" id="UP000031338"/>
    </source>
</evidence>
<dbReference type="SMART" id="SM00345">
    <property type="entry name" value="HTH_GNTR"/>
    <property type="match status" value="1"/>
</dbReference>
<accession>A0A0B8ZG74</accession>
<dbReference type="PROSITE" id="PS50949">
    <property type="entry name" value="HTH_GNTR"/>
    <property type="match status" value="1"/>
</dbReference>
<dbReference type="InterPro" id="IPR000524">
    <property type="entry name" value="Tscrpt_reg_HTH_GntR"/>
</dbReference>
<keyword evidence="6" id="KW-1185">Reference proteome</keyword>
<dbReference type="InterPro" id="IPR036390">
    <property type="entry name" value="WH_DNA-bd_sf"/>
</dbReference>
<reference evidence="5 6" key="1">
    <citation type="submission" date="2014-10" db="EMBL/GenBank/DDBJ databases">
        <title>Draft genome sequence of Novosphingobium subterraneum DSM 12447.</title>
        <authorList>
            <person name="Gan H.M."/>
            <person name="Gan H.Y."/>
            <person name="Savka M.A."/>
        </authorList>
    </citation>
    <scope>NUCLEOTIDE SEQUENCE [LARGE SCALE GENOMIC DNA]</scope>
    <source>
        <strain evidence="5 6">DSM 12447</strain>
    </source>
</reference>
<dbReference type="Proteomes" id="UP000031338">
    <property type="component" value="Unassembled WGS sequence"/>
</dbReference>
<organism evidence="5 6">
    <name type="scientific">Novosphingobium subterraneum</name>
    <dbReference type="NCBI Taxonomy" id="48936"/>
    <lineage>
        <taxon>Bacteria</taxon>
        <taxon>Pseudomonadati</taxon>
        <taxon>Pseudomonadota</taxon>
        <taxon>Alphaproteobacteria</taxon>
        <taxon>Sphingomonadales</taxon>
        <taxon>Sphingomonadaceae</taxon>
        <taxon>Novosphingobium</taxon>
    </lineage>
</organism>
<dbReference type="PATRIC" id="fig|48936.3.peg.2857"/>
<dbReference type="InterPro" id="IPR036388">
    <property type="entry name" value="WH-like_DNA-bd_sf"/>
</dbReference>
<dbReference type="EMBL" id="JRVC01000013">
    <property type="protein sequence ID" value="KHS45254.1"/>
    <property type="molecule type" value="Genomic_DNA"/>
</dbReference>
<dbReference type="PANTHER" id="PTHR43537:SF49">
    <property type="entry name" value="TRANSCRIPTIONAL REGULATORY PROTEIN"/>
    <property type="match status" value="1"/>
</dbReference>
<dbReference type="SUPFAM" id="SSF46785">
    <property type="entry name" value="Winged helix' DNA-binding domain"/>
    <property type="match status" value="1"/>
</dbReference>
<evidence type="ECO:0000256" key="1">
    <source>
        <dbReference type="ARBA" id="ARBA00023015"/>
    </source>
</evidence>
<name>A0A0B8ZG74_9SPHN</name>
<sequence>MSPAHVLEPTYTAIKQKLLDGAWPPGSRLESARIADLVGVSMTPVRDSLNRLVGERMVDLRPGFGFHVPRLCTFDLRDLLELNLSLVGLAVKRTGQAGITDIGTGEPDLALRSRALFSGIAAAARNEALADAIESLNDRLHPFRRIEAEVLRDAEQEVADLEAMLINSPSRQTAVAMRRYHQRRISAAPRLVAMLQQAHPTRS</sequence>
<dbReference type="STRING" id="48936.NJ75_02843"/>
<evidence type="ECO:0000259" key="4">
    <source>
        <dbReference type="PROSITE" id="PS50949"/>
    </source>
</evidence>
<feature type="domain" description="HTH gntR-type" evidence="4">
    <location>
        <begin position="4"/>
        <end position="71"/>
    </location>
</feature>
<comment type="caution">
    <text evidence="5">The sequence shown here is derived from an EMBL/GenBank/DDBJ whole genome shotgun (WGS) entry which is preliminary data.</text>
</comment>
<protein>
    <submittedName>
        <fullName evidence="5">GntR family transcriptional regulator</fullName>
    </submittedName>
</protein>
<keyword evidence="2" id="KW-0238">DNA-binding</keyword>
<dbReference type="GO" id="GO:0003700">
    <property type="term" value="F:DNA-binding transcription factor activity"/>
    <property type="evidence" value="ECO:0007669"/>
    <property type="project" value="InterPro"/>
</dbReference>
<keyword evidence="1" id="KW-0805">Transcription regulation</keyword>
<dbReference type="AlphaFoldDB" id="A0A0B8ZG74"/>
<keyword evidence="3" id="KW-0804">Transcription</keyword>
<proteinExistence type="predicted"/>
<dbReference type="GO" id="GO:0003677">
    <property type="term" value="F:DNA binding"/>
    <property type="evidence" value="ECO:0007669"/>
    <property type="project" value="UniProtKB-KW"/>
</dbReference>
<gene>
    <name evidence="5" type="ORF">NJ75_02843</name>
</gene>
<evidence type="ECO:0000256" key="3">
    <source>
        <dbReference type="ARBA" id="ARBA00023163"/>
    </source>
</evidence>
<evidence type="ECO:0000256" key="2">
    <source>
        <dbReference type="ARBA" id="ARBA00023125"/>
    </source>
</evidence>
<dbReference type="PANTHER" id="PTHR43537">
    <property type="entry name" value="TRANSCRIPTIONAL REGULATOR, GNTR FAMILY"/>
    <property type="match status" value="1"/>
</dbReference>
<evidence type="ECO:0000313" key="5">
    <source>
        <dbReference type="EMBL" id="KHS45254.1"/>
    </source>
</evidence>
<dbReference type="Gene3D" id="1.10.10.10">
    <property type="entry name" value="Winged helix-like DNA-binding domain superfamily/Winged helix DNA-binding domain"/>
    <property type="match status" value="1"/>
</dbReference>
<dbReference type="RefSeq" id="WP_039335490.1">
    <property type="nucleotide sequence ID" value="NZ_JRVC01000013.1"/>
</dbReference>
<dbReference type="Pfam" id="PF00392">
    <property type="entry name" value="GntR"/>
    <property type="match status" value="1"/>
</dbReference>